<dbReference type="HOGENOM" id="CLU_2607712_0_0_1"/>
<keyword evidence="2" id="KW-1185">Reference proteome</keyword>
<reference evidence="1 2" key="1">
    <citation type="journal article" date="2012" name="PLoS Pathog.">
        <title>The genome of the obligate intracellular parasite Trachipleistophora hominis: new insights into microsporidian genome dynamics and reductive evolution.</title>
        <authorList>
            <person name="Heinz E."/>
            <person name="Williams T.A."/>
            <person name="Nakjang S."/>
            <person name="Noel C.J."/>
            <person name="Swan D.C."/>
            <person name="Goldberg A.V."/>
            <person name="Harris S.R."/>
            <person name="Weinmaier T."/>
            <person name="Markert S."/>
            <person name="Becher D."/>
            <person name="Bernhardt J."/>
            <person name="Dagan T."/>
            <person name="Hacker C."/>
            <person name="Lucocq J.M."/>
            <person name="Schweder T."/>
            <person name="Rattei T."/>
            <person name="Hall N."/>
            <person name="Hirt R.P."/>
            <person name="Embley T.M."/>
        </authorList>
    </citation>
    <scope>NUCLEOTIDE SEQUENCE [LARGE SCALE GENOMIC DNA]</scope>
</reference>
<proteinExistence type="predicted"/>
<dbReference type="InParanoid" id="L7JYL0"/>
<dbReference type="VEuPathDB" id="MicrosporidiaDB:THOM_0630"/>
<dbReference type="Proteomes" id="UP000011185">
    <property type="component" value="Unassembled WGS sequence"/>
</dbReference>
<gene>
    <name evidence="1" type="ORF">THOM_0630</name>
</gene>
<accession>L7JYL0</accession>
<name>L7JYL0_TRAHO</name>
<sequence length="79" mass="9317">MIASLDLLIKTFFGSKASDQRRVCSNYTRLSSALEQWHICYDLEIRSFVSSQVSYEYELVDLTISDLSDLWMIRFVRVR</sequence>
<evidence type="ECO:0000313" key="2">
    <source>
        <dbReference type="Proteomes" id="UP000011185"/>
    </source>
</evidence>
<evidence type="ECO:0000313" key="1">
    <source>
        <dbReference type="EMBL" id="ELQ76400.1"/>
    </source>
</evidence>
<dbReference type="AlphaFoldDB" id="L7JYL0"/>
<organism evidence="1 2">
    <name type="scientific">Trachipleistophora hominis</name>
    <name type="common">Microsporidian parasite</name>
    <dbReference type="NCBI Taxonomy" id="72359"/>
    <lineage>
        <taxon>Eukaryota</taxon>
        <taxon>Fungi</taxon>
        <taxon>Fungi incertae sedis</taxon>
        <taxon>Microsporidia</taxon>
        <taxon>Pleistophoridae</taxon>
        <taxon>Trachipleistophora</taxon>
    </lineage>
</organism>
<dbReference type="EMBL" id="JH993851">
    <property type="protein sequence ID" value="ELQ76400.1"/>
    <property type="molecule type" value="Genomic_DNA"/>
</dbReference>
<protein>
    <submittedName>
        <fullName evidence="1">Uncharacterized protein</fullName>
    </submittedName>
</protein>